<dbReference type="EMBL" id="BARU01020574">
    <property type="protein sequence ID" value="GAH50520.1"/>
    <property type="molecule type" value="Genomic_DNA"/>
</dbReference>
<organism evidence="1">
    <name type="scientific">marine sediment metagenome</name>
    <dbReference type="NCBI Taxonomy" id="412755"/>
    <lineage>
        <taxon>unclassified sequences</taxon>
        <taxon>metagenomes</taxon>
        <taxon>ecological metagenomes</taxon>
    </lineage>
</organism>
<protein>
    <submittedName>
        <fullName evidence="1">Uncharacterized protein</fullName>
    </submittedName>
</protein>
<name>X1H0B0_9ZZZZ</name>
<sequence length="43" mass="5336">LLFLMIIEQKDRKIKNILNRRFKKLVNKYPSVFKKILPLKRNH</sequence>
<dbReference type="AlphaFoldDB" id="X1H0B0"/>
<accession>X1H0B0</accession>
<gene>
    <name evidence="1" type="ORF">S03H2_33767</name>
</gene>
<feature type="non-terminal residue" evidence="1">
    <location>
        <position position="1"/>
    </location>
</feature>
<evidence type="ECO:0000313" key="1">
    <source>
        <dbReference type="EMBL" id="GAH50520.1"/>
    </source>
</evidence>
<comment type="caution">
    <text evidence="1">The sequence shown here is derived from an EMBL/GenBank/DDBJ whole genome shotgun (WGS) entry which is preliminary data.</text>
</comment>
<reference evidence="1" key="1">
    <citation type="journal article" date="2014" name="Front. Microbiol.">
        <title>High frequency of phylogenetically diverse reductive dehalogenase-homologous genes in deep subseafloor sedimentary metagenomes.</title>
        <authorList>
            <person name="Kawai M."/>
            <person name="Futagami T."/>
            <person name="Toyoda A."/>
            <person name="Takaki Y."/>
            <person name="Nishi S."/>
            <person name="Hori S."/>
            <person name="Arai W."/>
            <person name="Tsubouchi T."/>
            <person name="Morono Y."/>
            <person name="Uchiyama I."/>
            <person name="Ito T."/>
            <person name="Fujiyama A."/>
            <person name="Inagaki F."/>
            <person name="Takami H."/>
        </authorList>
    </citation>
    <scope>NUCLEOTIDE SEQUENCE</scope>
    <source>
        <strain evidence="1">Expedition CK06-06</strain>
    </source>
</reference>
<proteinExistence type="predicted"/>